<dbReference type="OrthoDB" id="2126411at2759"/>
<dbReference type="InParanoid" id="A0A6P8PJI0"/>
<keyword evidence="2" id="KW-0969">Cilium</keyword>
<dbReference type="GO" id="GO:0031514">
    <property type="term" value="C:motile cilium"/>
    <property type="evidence" value="ECO:0007669"/>
    <property type="project" value="TreeGrafter"/>
</dbReference>
<gene>
    <name evidence="2" type="primary">CFAP161</name>
</gene>
<dbReference type="Proteomes" id="UP000515159">
    <property type="component" value="Chromosome 14"/>
</dbReference>
<keyword evidence="2" id="KW-0282">Flagellum</keyword>
<dbReference type="RefSeq" id="XP_033775756.1">
    <property type="nucleotide sequence ID" value="XM_033919865.1"/>
</dbReference>
<protein>
    <submittedName>
        <fullName evidence="2">Cilia- and flagella-associated protein 161</fullName>
    </submittedName>
</protein>
<evidence type="ECO:0000313" key="1">
    <source>
        <dbReference type="Proteomes" id="UP000515159"/>
    </source>
</evidence>
<proteinExistence type="predicted"/>
<organism evidence="1 2">
    <name type="scientific">Geotrypetes seraphini</name>
    <name type="common">Gaboon caecilian</name>
    <name type="synonym">Caecilia seraphini</name>
    <dbReference type="NCBI Taxonomy" id="260995"/>
    <lineage>
        <taxon>Eukaryota</taxon>
        <taxon>Metazoa</taxon>
        <taxon>Chordata</taxon>
        <taxon>Craniata</taxon>
        <taxon>Vertebrata</taxon>
        <taxon>Euteleostomi</taxon>
        <taxon>Amphibia</taxon>
        <taxon>Gymnophiona</taxon>
        <taxon>Geotrypetes</taxon>
    </lineage>
</organism>
<dbReference type="KEGG" id="gsh:117348163"/>
<dbReference type="InterPro" id="IPR055325">
    <property type="entry name" value="CF161"/>
</dbReference>
<dbReference type="GO" id="GO:0060271">
    <property type="term" value="P:cilium assembly"/>
    <property type="evidence" value="ECO:0007669"/>
    <property type="project" value="TreeGrafter"/>
</dbReference>
<dbReference type="GeneID" id="117348163"/>
<dbReference type="PANTHER" id="PTHR24274:SF1">
    <property type="entry name" value="CILIA- AND FLAGELLA-ASSOCIATED PROTEIN 161"/>
    <property type="match status" value="1"/>
</dbReference>
<evidence type="ECO:0000313" key="2">
    <source>
        <dbReference type="RefSeq" id="XP_033775756.1"/>
    </source>
</evidence>
<dbReference type="AlphaFoldDB" id="A0A6P8PJI0"/>
<accession>A0A6P8PJI0</accession>
<keyword evidence="1" id="KW-1185">Reference proteome</keyword>
<name>A0A6P8PJI0_GEOSA</name>
<dbReference type="CTD" id="161502"/>
<dbReference type="PANTHER" id="PTHR24274">
    <property type="entry name" value="CILIA- AND FLAGELLA-ASSOCIATED PROTEIN 161"/>
    <property type="match status" value="1"/>
</dbReference>
<keyword evidence="2" id="KW-0966">Cell projection</keyword>
<reference evidence="2" key="1">
    <citation type="submission" date="2025-08" db="UniProtKB">
        <authorList>
            <consortium name="RefSeq"/>
        </authorList>
    </citation>
    <scope>IDENTIFICATION</scope>
</reference>
<sequence length="161" mass="18461">MSLRTYNPSVRMGNWNEDVYLDEDLLKDFLDKKDKGELLIQKLSNLRRNVLKKIDLSISTDGFVHFGDVVILINRDIEPVRTFSPLFDVSLSANPDEITLHTKVSLETPCAVSASTNVRPQARNAFVITRYRCSQFIPSLRTENMLICYFAAIELRYTSIN</sequence>
<dbReference type="Pfam" id="PF24569">
    <property type="entry name" value="CFAP161"/>
    <property type="match status" value="1"/>
</dbReference>